<name>A0ACB0IG23_TRIPR</name>
<organism evidence="1 2">
    <name type="scientific">Trifolium pratense</name>
    <name type="common">Red clover</name>
    <dbReference type="NCBI Taxonomy" id="57577"/>
    <lineage>
        <taxon>Eukaryota</taxon>
        <taxon>Viridiplantae</taxon>
        <taxon>Streptophyta</taxon>
        <taxon>Embryophyta</taxon>
        <taxon>Tracheophyta</taxon>
        <taxon>Spermatophyta</taxon>
        <taxon>Magnoliopsida</taxon>
        <taxon>eudicotyledons</taxon>
        <taxon>Gunneridae</taxon>
        <taxon>Pentapetalae</taxon>
        <taxon>rosids</taxon>
        <taxon>fabids</taxon>
        <taxon>Fabales</taxon>
        <taxon>Fabaceae</taxon>
        <taxon>Papilionoideae</taxon>
        <taxon>50 kb inversion clade</taxon>
        <taxon>NPAAA clade</taxon>
        <taxon>Hologalegina</taxon>
        <taxon>IRL clade</taxon>
        <taxon>Trifolieae</taxon>
        <taxon>Trifolium</taxon>
    </lineage>
</organism>
<evidence type="ECO:0000313" key="1">
    <source>
        <dbReference type="EMBL" id="CAJ2630935.1"/>
    </source>
</evidence>
<sequence length="71" mass="8534">MNFPNCEFDDGKRKVAETYYTYQNKSNRISKELQERIKHVSMHNINARLLPLCCVRFYGNTMTSLFFLLFF</sequence>
<gene>
    <name evidence="1" type="ORF">MILVUS5_LOCUS2613</name>
</gene>
<evidence type="ECO:0000313" key="2">
    <source>
        <dbReference type="Proteomes" id="UP001177021"/>
    </source>
</evidence>
<proteinExistence type="predicted"/>
<protein>
    <submittedName>
        <fullName evidence="1">Uncharacterized protein</fullName>
    </submittedName>
</protein>
<reference evidence="1" key="1">
    <citation type="submission" date="2023-10" db="EMBL/GenBank/DDBJ databases">
        <authorList>
            <person name="Rodriguez Cubillos JULIANA M."/>
            <person name="De Vega J."/>
        </authorList>
    </citation>
    <scope>NUCLEOTIDE SEQUENCE</scope>
</reference>
<accession>A0ACB0IG23</accession>
<keyword evidence="2" id="KW-1185">Reference proteome</keyword>
<dbReference type="EMBL" id="CASHSV030000001">
    <property type="protein sequence ID" value="CAJ2630935.1"/>
    <property type="molecule type" value="Genomic_DNA"/>
</dbReference>
<comment type="caution">
    <text evidence="1">The sequence shown here is derived from an EMBL/GenBank/DDBJ whole genome shotgun (WGS) entry which is preliminary data.</text>
</comment>
<dbReference type="Proteomes" id="UP001177021">
    <property type="component" value="Unassembled WGS sequence"/>
</dbReference>